<evidence type="ECO:0000256" key="11">
    <source>
        <dbReference type="ARBA" id="ARBA00023002"/>
    </source>
</evidence>
<keyword evidence="21" id="KW-1185">Reference proteome</keyword>
<evidence type="ECO:0000256" key="10">
    <source>
        <dbReference type="ARBA" id="ARBA00022989"/>
    </source>
</evidence>
<dbReference type="Pfam" id="PF13899">
    <property type="entry name" value="Thioredoxin_7"/>
    <property type="match status" value="1"/>
</dbReference>
<dbReference type="CDD" id="cd02953">
    <property type="entry name" value="DsbDgamma"/>
    <property type="match status" value="1"/>
</dbReference>
<feature type="transmembrane region" description="Helical" evidence="18">
    <location>
        <begin position="405"/>
        <end position="422"/>
    </location>
</feature>
<comment type="catalytic activity">
    <reaction evidence="17 18">
        <text>[protein]-dithiol + NADP(+) = [protein]-disulfide + NADPH + H(+)</text>
        <dbReference type="Rhea" id="RHEA:18753"/>
        <dbReference type="Rhea" id="RHEA-COMP:10593"/>
        <dbReference type="Rhea" id="RHEA-COMP:10594"/>
        <dbReference type="ChEBI" id="CHEBI:15378"/>
        <dbReference type="ChEBI" id="CHEBI:29950"/>
        <dbReference type="ChEBI" id="CHEBI:50058"/>
        <dbReference type="ChEBI" id="CHEBI:57783"/>
        <dbReference type="ChEBI" id="CHEBI:58349"/>
        <dbReference type="EC" id="1.8.1.8"/>
    </reaction>
</comment>
<feature type="transmembrane region" description="Helical" evidence="18">
    <location>
        <begin position="428"/>
        <end position="445"/>
    </location>
</feature>
<evidence type="ECO:0000256" key="1">
    <source>
        <dbReference type="ARBA" id="ARBA00004429"/>
    </source>
</evidence>
<evidence type="ECO:0000256" key="17">
    <source>
        <dbReference type="ARBA" id="ARBA00047804"/>
    </source>
</evidence>
<evidence type="ECO:0000256" key="7">
    <source>
        <dbReference type="ARBA" id="ARBA00022729"/>
    </source>
</evidence>
<comment type="caution">
    <text evidence="20">The sequence shown here is derived from an EMBL/GenBank/DDBJ whole genome shotgun (WGS) entry which is preliminary data.</text>
</comment>
<feature type="transmembrane region" description="Helical" evidence="18">
    <location>
        <begin position="205"/>
        <end position="226"/>
    </location>
</feature>
<comment type="subcellular location">
    <subcellularLocation>
        <location evidence="1 18">Cell inner membrane</location>
        <topology evidence="1 18">Multi-pass membrane protein</topology>
    </subcellularLocation>
</comment>
<dbReference type="PROSITE" id="PS00194">
    <property type="entry name" value="THIOREDOXIN_1"/>
    <property type="match status" value="1"/>
</dbReference>
<feature type="transmembrane region" description="Helical" evidence="18">
    <location>
        <begin position="369"/>
        <end position="393"/>
    </location>
</feature>
<evidence type="ECO:0000256" key="15">
    <source>
        <dbReference type="ARBA" id="ARBA00023284"/>
    </source>
</evidence>
<dbReference type="Pfam" id="PF02683">
    <property type="entry name" value="DsbD_TM"/>
    <property type="match status" value="1"/>
</dbReference>
<dbReference type="EC" id="1.8.1.8" evidence="18"/>
<evidence type="ECO:0000256" key="4">
    <source>
        <dbReference type="ARBA" id="ARBA00022475"/>
    </source>
</evidence>
<dbReference type="InterPro" id="IPR022910">
    <property type="entry name" value="Thiol_diS_interchange_DbsD"/>
</dbReference>
<proteinExistence type="inferred from homology"/>
<feature type="domain" description="Thioredoxin" evidence="19">
    <location>
        <begin position="491"/>
        <end position="628"/>
    </location>
</feature>
<feature type="transmembrane region" description="Helical" evidence="18">
    <location>
        <begin position="247"/>
        <end position="272"/>
    </location>
</feature>
<dbReference type="GO" id="GO:0047134">
    <property type="term" value="F:protein-disulfide reductase [NAD(P)H] activity"/>
    <property type="evidence" value="ECO:0007669"/>
    <property type="project" value="UniProtKB-EC"/>
</dbReference>
<keyword evidence="8 18" id="KW-0201">Cytochrome c-type biogenesis</keyword>
<keyword evidence="15 18" id="KW-0676">Redox-active center</keyword>
<dbReference type="PANTHER" id="PTHR32234">
    <property type="entry name" value="THIOL:DISULFIDE INTERCHANGE PROTEIN DSBD"/>
    <property type="match status" value="1"/>
</dbReference>
<dbReference type="Proteomes" id="UP000646911">
    <property type="component" value="Unassembled WGS sequence"/>
</dbReference>
<dbReference type="EMBL" id="JACOFX010000012">
    <property type="protein sequence ID" value="MBC3909824.1"/>
    <property type="molecule type" value="Genomic_DNA"/>
</dbReference>
<keyword evidence="6 18" id="KW-0812">Transmembrane</keyword>
<feature type="transmembrane region" description="Helical" evidence="18">
    <location>
        <begin position="328"/>
        <end position="357"/>
    </location>
</feature>
<evidence type="ECO:0000256" key="8">
    <source>
        <dbReference type="ARBA" id="ARBA00022748"/>
    </source>
</evidence>
<feature type="chain" id="PRO_5044929076" description="Thiol:disulfide interchange protein DsbD" evidence="18">
    <location>
        <begin position="34"/>
        <end position="629"/>
    </location>
</feature>
<evidence type="ECO:0000256" key="14">
    <source>
        <dbReference type="ARBA" id="ARBA00023157"/>
    </source>
</evidence>
<dbReference type="HAMAP" id="MF_00399">
    <property type="entry name" value="DbsD"/>
    <property type="match status" value="1"/>
</dbReference>
<comment type="similarity">
    <text evidence="2 18">Belongs to the thioredoxin family. DsbD subfamily.</text>
</comment>
<dbReference type="Pfam" id="PF11412">
    <property type="entry name" value="DsbD_N"/>
    <property type="match status" value="1"/>
</dbReference>
<evidence type="ECO:0000256" key="12">
    <source>
        <dbReference type="ARBA" id="ARBA00023027"/>
    </source>
</evidence>
<evidence type="ECO:0000256" key="2">
    <source>
        <dbReference type="ARBA" id="ARBA00007241"/>
    </source>
</evidence>
<evidence type="ECO:0000313" key="21">
    <source>
        <dbReference type="Proteomes" id="UP000646911"/>
    </source>
</evidence>
<dbReference type="RefSeq" id="WP_186955339.1">
    <property type="nucleotide sequence ID" value="NZ_JACOFX010000012.1"/>
</dbReference>
<gene>
    <name evidence="18 20" type="primary">dsbD</name>
    <name evidence="20" type="ORF">H8L47_19850</name>
</gene>
<dbReference type="InterPro" id="IPR003834">
    <property type="entry name" value="Cyt_c_assmbl_TM_dom"/>
</dbReference>
<feature type="transmembrane region" description="Helical" evidence="18">
    <location>
        <begin position="284"/>
        <end position="307"/>
    </location>
</feature>
<comment type="caution">
    <text evidence="18">Lacks conserved residue(s) required for the propagation of feature annotation.</text>
</comment>
<keyword evidence="5 18" id="KW-0997">Cell inner membrane</keyword>
<keyword evidence="7 18" id="KW-0732">Signal</keyword>
<dbReference type="SUPFAM" id="SSF52833">
    <property type="entry name" value="Thioredoxin-like"/>
    <property type="match status" value="1"/>
</dbReference>
<keyword evidence="4 18" id="KW-1003">Cell membrane</keyword>
<evidence type="ECO:0000256" key="3">
    <source>
        <dbReference type="ARBA" id="ARBA00022448"/>
    </source>
</evidence>
<organism evidence="20 21">
    <name type="scientific">Undibacterium umbellatum</name>
    <dbReference type="NCBI Taxonomy" id="2762300"/>
    <lineage>
        <taxon>Bacteria</taxon>
        <taxon>Pseudomonadati</taxon>
        <taxon>Pseudomonadota</taxon>
        <taxon>Betaproteobacteria</taxon>
        <taxon>Burkholderiales</taxon>
        <taxon>Oxalobacteraceae</taxon>
        <taxon>Undibacterium</taxon>
    </lineage>
</organism>
<keyword evidence="14 18" id="KW-1015">Disulfide bond</keyword>
<evidence type="ECO:0000256" key="5">
    <source>
        <dbReference type="ARBA" id="ARBA00022519"/>
    </source>
</evidence>
<sequence length="629" mass="68221" precursor="true">MKQYFYKLFSALRLLSLLPVLLIATLLHPPAHADDFLEPERAFQLQAELRDVSGAKTLVLSWAIAKDYHLYKERLSFNAVEQGIALAEPRLPDGVRKFDTTFNKEVETYQDKLVVELPVTKADKVFTLKVGYQGCADAGLCYPPVEQHYKVDTSVSGKLRVVHADQVSQVADATTTPVAPANVKNAAHTEDDSSLAQRTLQSGSLWRIGLAFLVFGLLLSFTPCVLPMVPILSSIIVGEGNVSRGRGFMLALSYCLGMAMVYTLLGVAAGLAGEGLAGALQKPWVLLTFGALLVGLALSMFDVYQLQLPGGLQSRLSQTSGSFSGGKFLGVFVMGALSALIVGPCVAGPLAGALLYISQTRNVMTGAWALFSMAVGMSVPLLLTGISAGSLLPRAGAWMNHVKKLFGLLLIAVAIWMVSPVFPVKVMMAVWGAFAILCAVFLHVFDQIPVGANLRLYFARALGITFLLVGMFELIGAASNGKDALQPLAHLRATENAAQIAGNSDTEKHAENKFTRIQSVAELEATLAKVDAPVLLDFYADWCVSCKEMERFTFSEPKVSAQLKQLHLLQVDVTANSDMQKALMKRFSLFGPPGIILFDRNGKEVPNSRIIGYLEPERFIQHLSRHFAL</sequence>
<keyword evidence="11 18" id="KW-0560">Oxidoreductase</keyword>
<dbReference type="InterPro" id="IPR028250">
    <property type="entry name" value="DsbDN"/>
</dbReference>
<accession>A0ABR6ZDV8</accession>
<dbReference type="InterPro" id="IPR017937">
    <property type="entry name" value="Thioredoxin_CS"/>
</dbReference>
<dbReference type="Gene3D" id="3.40.30.10">
    <property type="entry name" value="Glutaredoxin"/>
    <property type="match status" value="1"/>
</dbReference>
<evidence type="ECO:0000256" key="9">
    <source>
        <dbReference type="ARBA" id="ARBA00022982"/>
    </source>
</evidence>
<dbReference type="InterPro" id="IPR035671">
    <property type="entry name" value="DsbD_gamma"/>
</dbReference>
<dbReference type="InterPro" id="IPR013766">
    <property type="entry name" value="Thioredoxin_domain"/>
</dbReference>
<reference evidence="20 21" key="1">
    <citation type="submission" date="2020-08" db="EMBL/GenBank/DDBJ databases">
        <title>Novel species isolated from subtropical streams in China.</title>
        <authorList>
            <person name="Lu H."/>
        </authorList>
    </citation>
    <scope>NUCLEOTIDE SEQUENCE [LARGE SCALE GENOMIC DNA]</scope>
    <source>
        <strain evidence="20 21">NL8W</strain>
    </source>
</reference>
<evidence type="ECO:0000256" key="18">
    <source>
        <dbReference type="HAMAP-Rule" id="MF_00399"/>
    </source>
</evidence>
<dbReference type="NCBIfam" id="NF001419">
    <property type="entry name" value="PRK00293.1"/>
    <property type="match status" value="1"/>
</dbReference>
<dbReference type="Gene3D" id="2.60.40.1250">
    <property type="entry name" value="Thiol:disulfide interchange protein DsbD, N-terminal domain"/>
    <property type="match status" value="1"/>
</dbReference>
<dbReference type="SUPFAM" id="SSF74863">
    <property type="entry name" value="Thiol:disulfide interchange protein DsbD, N-terminal domain (DsbD-alpha)"/>
    <property type="match status" value="1"/>
</dbReference>
<comment type="function">
    <text evidence="18">Required to facilitate the formation of correct disulfide bonds in some periplasmic proteins and for the assembly of the periplasmic c-type cytochromes. Acts by transferring electrons from cytoplasmic thioredoxin to the periplasm. This transfer involves a cascade of disulfide bond formation and reduction steps.</text>
</comment>
<dbReference type="PANTHER" id="PTHR32234:SF0">
    <property type="entry name" value="THIOL:DISULFIDE INTERCHANGE PROTEIN DSBD"/>
    <property type="match status" value="1"/>
</dbReference>
<comment type="catalytic activity">
    <reaction evidence="16 18">
        <text>[protein]-dithiol + NAD(+) = [protein]-disulfide + NADH + H(+)</text>
        <dbReference type="Rhea" id="RHEA:18749"/>
        <dbReference type="Rhea" id="RHEA-COMP:10593"/>
        <dbReference type="Rhea" id="RHEA-COMP:10594"/>
        <dbReference type="ChEBI" id="CHEBI:15378"/>
        <dbReference type="ChEBI" id="CHEBI:29950"/>
        <dbReference type="ChEBI" id="CHEBI:50058"/>
        <dbReference type="ChEBI" id="CHEBI:57540"/>
        <dbReference type="ChEBI" id="CHEBI:57945"/>
        <dbReference type="EC" id="1.8.1.8"/>
    </reaction>
</comment>
<feature type="disulfide bond" description="Redox-active" evidence="18">
    <location>
        <begin position="135"/>
        <end position="141"/>
    </location>
</feature>
<evidence type="ECO:0000313" key="20">
    <source>
        <dbReference type="EMBL" id="MBC3909824.1"/>
    </source>
</evidence>
<keyword evidence="10 18" id="KW-1133">Transmembrane helix</keyword>
<evidence type="ECO:0000259" key="19">
    <source>
        <dbReference type="PROSITE" id="PS51352"/>
    </source>
</evidence>
<keyword evidence="3 18" id="KW-0813">Transport</keyword>
<feature type="signal peptide" evidence="18">
    <location>
        <begin position="1"/>
        <end position="33"/>
    </location>
</feature>
<keyword evidence="13 18" id="KW-0472">Membrane</keyword>
<evidence type="ECO:0000256" key="6">
    <source>
        <dbReference type="ARBA" id="ARBA00022692"/>
    </source>
</evidence>
<dbReference type="InterPro" id="IPR036249">
    <property type="entry name" value="Thioredoxin-like_sf"/>
</dbReference>
<dbReference type="PROSITE" id="PS51352">
    <property type="entry name" value="THIOREDOXIN_2"/>
    <property type="match status" value="1"/>
</dbReference>
<evidence type="ECO:0000256" key="16">
    <source>
        <dbReference type="ARBA" id="ARBA00047388"/>
    </source>
</evidence>
<name>A0ABR6ZDV8_9BURK</name>
<feature type="disulfide bond" description="Redox-active" evidence="18">
    <location>
        <begin position="543"/>
        <end position="546"/>
    </location>
</feature>
<dbReference type="InterPro" id="IPR036929">
    <property type="entry name" value="DsbDN_sf"/>
</dbReference>
<feature type="transmembrane region" description="Helical" evidence="18">
    <location>
        <begin position="457"/>
        <end position="478"/>
    </location>
</feature>
<keyword evidence="9 18" id="KW-0249">Electron transport</keyword>
<protein>
    <recommendedName>
        <fullName evidence="18">Thiol:disulfide interchange protein DsbD</fullName>
        <ecNumber evidence="18">1.8.1.8</ecNumber>
    </recommendedName>
    <alternativeName>
        <fullName evidence="18">Protein-disulfide reductase</fullName>
        <shortName evidence="18">Disulfide reductase</shortName>
    </alternativeName>
</protein>
<keyword evidence="12 18" id="KW-0520">NAD</keyword>
<evidence type="ECO:0000256" key="13">
    <source>
        <dbReference type="ARBA" id="ARBA00023136"/>
    </source>
</evidence>